<accession>A0AAD3D3D0</accession>
<dbReference type="AlphaFoldDB" id="A0AAD3D3D0"/>
<dbReference type="SUPFAM" id="SSF82185">
    <property type="entry name" value="Histone H3 K4-specific methyltransferase SET7/9 N-terminal domain"/>
    <property type="match status" value="1"/>
</dbReference>
<name>A0AAD3D3D0_9STRA</name>
<dbReference type="Pfam" id="PF02493">
    <property type="entry name" value="MORN"/>
    <property type="match status" value="2"/>
</dbReference>
<keyword evidence="3" id="KW-1185">Reference proteome</keyword>
<dbReference type="PANTHER" id="PTHR23084:SF263">
    <property type="entry name" value="MORN REPEAT-CONTAINING PROTEIN 1"/>
    <property type="match status" value="1"/>
</dbReference>
<keyword evidence="1" id="KW-0677">Repeat</keyword>
<sequence length="261" mass="28764">MFQDSETRCPKCGITTHKWKGILSKKLEPITNENVLKGVCRSCSNMNQTFAPTASAPTYFAEAHPTPSAPALFENDEAVALPTATAVPDNAAFAPVAYAEAVESPIQTASTIDPSIRSELDKKGLRFTDDKLGSGTYIGQTSIYNKRVDRGTMYYDNGNKYSGQWANDKMHGDGVFYYPSGARYEGTWLDGNRERSGYYYHPDGKVDVRAYRGDECRGKGARWSADRQTVELLNNGIPKNIISLAEGNKIANSLRLNVPIK</sequence>
<proteinExistence type="predicted"/>
<dbReference type="SMART" id="SM00698">
    <property type="entry name" value="MORN"/>
    <property type="match status" value="2"/>
</dbReference>
<evidence type="ECO:0000313" key="3">
    <source>
        <dbReference type="Proteomes" id="UP001054902"/>
    </source>
</evidence>
<gene>
    <name evidence="2" type="ORF">CTEN210_12492</name>
</gene>
<dbReference type="Gene3D" id="2.20.110.10">
    <property type="entry name" value="Histone H3 K4-specific methyltransferase SET7/9 N-terminal domain"/>
    <property type="match status" value="1"/>
</dbReference>
<reference evidence="2 3" key="1">
    <citation type="journal article" date="2021" name="Sci. Rep.">
        <title>The genome of the diatom Chaetoceros tenuissimus carries an ancient integrated fragment of an extant virus.</title>
        <authorList>
            <person name="Hongo Y."/>
            <person name="Kimura K."/>
            <person name="Takaki Y."/>
            <person name="Yoshida Y."/>
            <person name="Baba S."/>
            <person name="Kobayashi G."/>
            <person name="Nagasaki K."/>
            <person name="Hano T."/>
            <person name="Tomaru Y."/>
        </authorList>
    </citation>
    <scope>NUCLEOTIDE SEQUENCE [LARGE SCALE GENOMIC DNA]</scope>
    <source>
        <strain evidence="2 3">NIES-3715</strain>
    </source>
</reference>
<comment type="caution">
    <text evidence="2">The sequence shown here is derived from an EMBL/GenBank/DDBJ whole genome shotgun (WGS) entry which is preliminary data.</text>
</comment>
<evidence type="ECO:0008006" key="4">
    <source>
        <dbReference type="Google" id="ProtNLM"/>
    </source>
</evidence>
<dbReference type="Proteomes" id="UP001054902">
    <property type="component" value="Unassembled WGS sequence"/>
</dbReference>
<evidence type="ECO:0000256" key="1">
    <source>
        <dbReference type="ARBA" id="ARBA00022737"/>
    </source>
</evidence>
<dbReference type="EMBL" id="BLLK01000051">
    <property type="protein sequence ID" value="GFH56016.1"/>
    <property type="molecule type" value="Genomic_DNA"/>
</dbReference>
<dbReference type="PANTHER" id="PTHR23084">
    <property type="entry name" value="PHOSPHATIDYLINOSITOL-4-PHOSPHATE 5-KINASE RELATED"/>
    <property type="match status" value="1"/>
</dbReference>
<evidence type="ECO:0000313" key="2">
    <source>
        <dbReference type="EMBL" id="GFH56016.1"/>
    </source>
</evidence>
<protein>
    <recommendedName>
        <fullName evidence="4">MORN repeat protein</fullName>
    </recommendedName>
</protein>
<organism evidence="2 3">
    <name type="scientific">Chaetoceros tenuissimus</name>
    <dbReference type="NCBI Taxonomy" id="426638"/>
    <lineage>
        <taxon>Eukaryota</taxon>
        <taxon>Sar</taxon>
        <taxon>Stramenopiles</taxon>
        <taxon>Ochrophyta</taxon>
        <taxon>Bacillariophyta</taxon>
        <taxon>Coscinodiscophyceae</taxon>
        <taxon>Chaetocerotophycidae</taxon>
        <taxon>Chaetocerotales</taxon>
        <taxon>Chaetocerotaceae</taxon>
        <taxon>Chaetoceros</taxon>
    </lineage>
</organism>
<dbReference type="InterPro" id="IPR003409">
    <property type="entry name" value="MORN"/>
</dbReference>